<comment type="caution">
    <text evidence="2">The sequence shown here is derived from an EMBL/GenBank/DDBJ whole genome shotgun (WGS) entry which is preliminary data.</text>
</comment>
<dbReference type="InterPro" id="IPR006135">
    <property type="entry name" value="T3SS_substrate_exporter"/>
</dbReference>
<gene>
    <name evidence="2" type="ORF">BTO28_00620</name>
</gene>
<dbReference type="AlphaFoldDB" id="A0A1V2AC67"/>
<dbReference type="SUPFAM" id="SSF160544">
    <property type="entry name" value="EscU C-terminal domain-like"/>
    <property type="match status" value="1"/>
</dbReference>
<evidence type="ECO:0000313" key="2">
    <source>
        <dbReference type="EMBL" id="OMP68585.1"/>
    </source>
</evidence>
<dbReference type="GO" id="GO:0009306">
    <property type="term" value="P:protein secretion"/>
    <property type="evidence" value="ECO:0007669"/>
    <property type="project" value="InterPro"/>
</dbReference>
<name>A0A1V2AC67_9BACI</name>
<dbReference type="InterPro" id="IPR029025">
    <property type="entry name" value="T3SS_substrate_exporter_C"/>
</dbReference>
<dbReference type="Gene3D" id="3.40.1690.10">
    <property type="entry name" value="secretion proteins EscU"/>
    <property type="match status" value="1"/>
</dbReference>
<feature type="region of interest" description="Disordered" evidence="1">
    <location>
        <begin position="1"/>
        <end position="20"/>
    </location>
</feature>
<dbReference type="Proteomes" id="UP000188613">
    <property type="component" value="Unassembled WGS sequence"/>
</dbReference>
<dbReference type="RefSeq" id="WP_076762966.1">
    <property type="nucleotide sequence ID" value="NZ_MSFI01000001.1"/>
</dbReference>
<organism evidence="2 3">
    <name type="scientific">Domibacillus epiphyticus</name>
    <dbReference type="NCBI Taxonomy" id="1714355"/>
    <lineage>
        <taxon>Bacteria</taxon>
        <taxon>Bacillati</taxon>
        <taxon>Bacillota</taxon>
        <taxon>Bacilli</taxon>
        <taxon>Bacillales</taxon>
        <taxon>Bacillaceae</taxon>
        <taxon>Domibacillus</taxon>
    </lineage>
</organism>
<accession>A0A1V2AC67</accession>
<sequence length="90" mass="9906">MKPANRRQAAALSYNPDSEGAPIVKAKGKGLVAEQIIETARENNIPVQEDPGLVELLGQLEINEAIPEDLYQAVAEVFAFVYRLDKNLDK</sequence>
<keyword evidence="3" id="KW-1185">Reference proteome</keyword>
<dbReference type="PANTHER" id="PTHR30531">
    <property type="entry name" value="FLAGELLAR BIOSYNTHETIC PROTEIN FLHB"/>
    <property type="match status" value="1"/>
</dbReference>
<dbReference type="EMBL" id="MSFI01000001">
    <property type="protein sequence ID" value="OMP68585.1"/>
    <property type="molecule type" value="Genomic_DNA"/>
</dbReference>
<evidence type="ECO:0000313" key="3">
    <source>
        <dbReference type="Proteomes" id="UP000188613"/>
    </source>
</evidence>
<dbReference type="GO" id="GO:0005886">
    <property type="term" value="C:plasma membrane"/>
    <property type="evidence" value="ECO:0007669"/>
    <property type="project" value="TreeGrafter"/>
</dbReference>
<dbReference type="PANTHER" id="PTHR30531:SF12">
    <property type="entry name" value="FLAGELLAR BIOSYNTHETIC PROTEIN FLHB"/>
    <property type="match status" value="1"/>
</dbReference>
<dbReference type="Pfam" id="PF01312">
    <property type="entry name" value="Bac_export_2"/>
    <property type="match status" value="1"/>
</dbReference>
<evidence type="ECO:0000256" key="1">
    <source>
        <dbReference type="SAM" id="MobiDB-lite"/>
    </source>
</evidence>
<proteinExistence type="predicted"/>
<reference evidence="2 3" key="1">
    <citation type="submission" date="2016-12" db="EMBL/GenBank/DDBJ databases">
        <title>Domibacillus sp. SAB 38T whole genome sequencing.</title>
        <authorList>
            <person name="Verma A."/>
            <person name="Ojha A.K."/>
            <person name="Krishnamurthi S."/>
        </authorList>
    </citation>
    <scope>NUCLEOTIDE SEQUENCE [LARGE SCALE GENOMIC DNA]</scope>
    <source>
        <strain evidence="2 3">SAB 38</strain>
    </source>
</reference>
<evidence type="ECO:0008006" key="4">
    <source>
        <dbReference type="Google" id="ProtNLM"/>
    </source>
</evidence>
<protein>
    <recommendedName>
        <fullName evidence="4">Type III secretion system protein</fullName>
    </recommendedName>
</protein>
<dbReference type="STRING" id="1714355.BTO28_00620"/>
<dbReference type="OrthoDB" id="5244399at2"/>